<comment type="caution">
    <text evidence="3">The sequence shown here is derived from an EMBL/GenBank/DDBJ whole genome shotgun (WGS) entry which is preliminary data.</text>
</comment>
<name>A0A9W8CIK1_9FUNG</name>
<feature type="compositionally biased region" description="Low complexity" evidence="1">
    <location>
        <begin position="1206"/>
        <end position="1221"/>
    </location>
</feature>
<feature type="compositionally biased region" description="Polar residues" evidence="1">
    <location>
        <begin position="1143"/>
        <end position="1154"/>
    </location>
</feature>
<dbReference type="PANTHER" id="PTHR13179:SF8">
    <property type="entry name" value="GATOR COMPLEX PROTEIN DEPDC5"/>
    <property type="match status" value="1"/>
</dbReference>
<gene>
    <name evidence="3" type="primary">IML1_1</name>
    <name evidence="3" type="ORF">LPJ64_005012</name>
</gene>
<keyword evidence="4" id="KW-1185">Reference proteome</keyword>
<proteinExistence type="predicted"/>
<feature type="region of interest" description="Disordered" evidence="1">
    <location>
        <begin position="1"/>
        <end position="64"/>
    </location>
</feature>
<feature type="compositionally biased region" description="Basic and acidic residues" evidence="1">
    <location>
        <begin position="812"/>
        <end position="828"/>
    </location>
</feature>
<feature type="compositionally biased region" description="Polar residues" evidence="1">
    <location>
        <begin position="1222"/>
        <end position="1239"/>
    </location>
</feature>
<dbReference type="InterPro" id="IPR048255">
    <property type="entry name" value="IML1_N"/>
</dbReference>
<feature type="compositionally biased region" description="Low complexity" evidence="1">
    <location>
        <begin position="699"/>
        <end position="708"/>
    </location>
</feature>
<feature type="compositionally biased region" description="Low complexity" evidence="1">
    <location>
        <begin position="778"/>
        <end position="793"/>
    </location>
</feature>
<reference evidence="3" key="1">
    <citation type="submission" date="2022-07" db="EMBL/GenBank/DDBJ databases">
        <title>Phylogenomic reconstructions and comparative analyses of Kickxellomycotina fungi.</title>
        <authorList>
            <person name="Reynolds N.K."/>
            <person name="Stajich J.E."/>
            <person name="Barry K."/>
            <person name="Grigoriev I.V."/>
            <person name="Crous P."/>
            <person name="Smith M.E."/>
        </authorList>
    </citation>
    <scope>NUCLEOTIDE SEQUENCE</scope>
    <source>
        <strain evidence="3">NBRC 105413</strain>
    </source>
</reference>
<sequence>MPPKPGSSVGAGRQRAHVSIFDRRGQKPSRNHTQTGKNAGNNTSFNQGAGHRGSQGGHGDDAGPHGSSLLFNKVCMLRFHEDTFSTSDLVVNASFFPGVRVGDIVSIKPLAEGDEGDLVSPRGSFDNNDTSIPASTAVAAATAASVAISANANAVAGGAGAGSGMAAGPAASGQGGICSATSSIKTADGVAGAGTTGAGTTGAGAGISRGKLGSARGIGADLKDPSSSTRLADQSYRGSRREFEDKYRLSASTAGGSSGLPRSPNRWAGGKEAERTLFSGNIDRTEDDESDVPFKPSPHREILLQVGEVRRDAQQLQASMLTNVARTLWGDYQTNQRVSIRKVDISNPTERESICADFVEIAFRDQYIGRSDMWRLWRTLSKKVVHANKPTNMEGLIRASVRRIYKNNVQVPCGYIGSSTQPIFRSESGRFIIFIQMSEEMWSYQEDGNLCFEKAVNCFLAELFRRWNEKQLNHMVTIVMFSRWYYHVRDTLYFQDLTYDENSQRYYRDYYKVIADMEVRPDWTVFLPEILSEFNSYRRDIQELVFSAGYRLRGDLSTASQGNILEAINLGINSFASHHVDRDLSRTGLSTIIVTPSFGVFDVDKRLLRMTTERMLHLGLRVDLVCLAPKPLFRPPVFRFWSLPVPSEQDQRRALYRRRLARDDAEKAKATELNSVSPLAESPISHVNSGGNVTFAVTSGSGNSAAGPSGPGGPGGPSSGGPPTALPKDRGAKAMAVSKPESLVAVDPIMLDPLYFDDENWENELLPYLLGSQPKAAGNSNSNINNNGSSGSNREQRLSAWQSGGSSGSRLSHTDRLGGGSREKDDGVNKVSSAVNALLDSMDSAVDNIPDTIKELSLDEYPYFSHGQSLMGIERRVAYCYFPYWMDCGFYNYTDERVSERSDTFRPCCKMGDLSINGALTYLQTQPMIPDIELRAMDTELASLLGLETNVAPSIESLTGEATYRSRDEENSASDIPHVASMPRDGLHGRSVRLASVPEVDTLLDLFDKFDRRAIVGTGITSSSQPSDMIRTASSGAADMSDTFSQQLQHAGMKSLTASMGENRYASVAMPGILNNSHSSANPSTANNGFWDDYGTQSYTQHFGQRQQQSHQTRYAEGRASGTTDIGLSTSAETIDRMVTTVSTSVSPNITRGQSVKPPSRSEQNPAFSASVPYEAKLSSNRPNVNANANAASGAPAVIGNAQMTAHAQAQTQAQSQVPAQNSTALDGNQRSSVFMRNSSQRKRTTNL</sequence>
<feature type="region of interest" description="Disordered" evidence="1">
    <location>
        <begin position="188"/>
        <end position="296"/>
    </location>
</feature>
<feature type="region of interest" description="Disordered" evidence="1">
    <location>
        <begin position="1206"/>
        <end position="1248"/>
    </location>
</feature>
<dbReference type="GO" id="GO:0005096">
    <property type="term" value="F:GTPase activator activity"/>
    <property type="evidence" value="ECO:0007669"/>
    <property type="project" value="InterPro"/>
</dbReference>
<accession>A0A9W8CIK1</accession>
<dbReference type="Proteomes" id="UP001145021">
    <property type="component" value="Unassembled WGS sequence"/>
</dbReference>
<dbReference type="InterPro" id="IPR027244">
    <property type="entry name" value="IML1"/>
</dbReference>
<feature type="compositionally biased region" description="Low complexity" evidence="1">
    <location>
        <begin position="1102"/>
        <end position="1113"/>
    </location>
</feature>
<evidence type="ECO:0000313" key="3">
    <source>
        <dbReference type="EMBL" id="KAJ1643200.1"/>
    </source>
</evidence>
<feature type="region of interest" description="Disordered" evidence="1">
    <location>
        <begin position="777"/>
        <end position="828"/>
    </location>
</feature>
<feature type="region of interest" description="Disordered" evidence="1">
    <location>
        <begin position="695"/>
        <end position="734"/>
    </location>
</feature>
<feature type="compositionally biased region" description="Basic and acidic residues" evidence="1">
    <location>
        <begin position="239"/>
        <end position="248"/>
    </location>
</feature>
<protein>
    <submittedName>
        <fullName evidence="3">Vacuolar membrane-associated protein iml1</fullName>
    </submittedName>
</protein>
<feature type="compositionally biased region" description="Polar residues" evidence="1">
    <location>
        <begin position="31"/>
        <end position="46"/>
    </location>
</feature>
<feature type="compositionally biased region" description="Gly residues" evidence="1">
    <location>
        <begin position="709"/>
        <end position="719"/>
    </location>
</feature>
<dbReference type="AlphaFoldDB" id="A0A9W8CIK1"/>
<feature type="compositionally biased region" description="Polar residues" evidence="1">
    <location>
        <begin position="799"/>
        <end position="811"/>
    </location>
</feature>
<evidence type="ECO:0000313" key="4">
    <source>
        <dbReference type="Proteomes" id="UP001145021"/>
    </source>
</evidence>
<feature type="region of interest" description="Disordered" evidence="1">
    <location>
        <begin position="1143"/>
        <end position="1168"/>
    </location>
</feature>
<feature type="domain" description="Vacuolar membrane-associated protein Iml1 N-terminal" evidence="2">
    <location>
        <begin position="359"/>
        <end position="640"/>
    </location>
</feature>
<organism evidence="3 4">
    <name type="scientific">Coemansia asiatica</name>
    <dbReference type="NCBI Taxonomy" id="1052880"/>
    <lineage>
        <taxon>Eukaryota</taxon>
        <taxon>Fungi</taxon>
        <taxon>Fungi incertae sedis</taxon>
        <taxon>Zoopagomycota</taxon>
        <taxon>Kickxellomycotina</taxon>
        <taxon>Kickxellomycetes</taxon>
        <taxon>Kickxellales</taxon>
        <taxon>Kickxellaceae</taxon>
        <taxon>Coemansia</taxon>
    </lineage>
</organism>
<dbReference type="GO" id="GO:0010508">
    <property type="term" value="P:positive regulation of autophagy"/>
    <property type="evidence" value="ECO:0007669"/>
    <property type="project" value="TreeGrafter"/>
</dbReference>
<dbReference type="Pfam" id="PF12257">
    <property type="entry name" value="IML1"/>
    <property type="match status" value="1"/>
</dbReference>
<dbReference type="GO" id="GO:1904262">
    <property type="term" value="P:negative regulation of TORC1 signaling"/>
    <property type="evidence" value="ECO:0007669"/>
    <property type="project" value="TreeGrafter"/>
</dbReference>
<evidence type="ECO:0000259" key="2">
    <source>
        <dbReference type="Pfam" id="PF12257"/>
    </source>
</evidence>
<dbReference type="GO" id="GO:1990130">
    <property type="term" value="C:GATOR1 complex"/>
    <property type="evidence" value="ECO:0007669"/>
    <property type="project" value="TreeGrafter"/>
</dbReference>
<feature type="compositionally biased region" description="Gly residues" evidence="1">
    <location>
        <begin position="191"/>
        <end position="207"/>
    </location>
</feature>
<evidence type="ECO:0000256" key="1">
    <source>
        <dbReference type="SAM" id="MobiDB-lite"/>
    </source>
</evidence>
<dbReference type="PANTHER" id="PTHR13179">
    <property type="entry name" value="DEP DOMAIN CONTAINING PROTEIN 5"/>
    <property type="match status" value="1"/>
</dbReference>
<dbReference type="EMBL" id="JANBOH010000282">
    <property type="protein sequence ID" value="KAJ1643200.1"/>
    <property type="molecule type" value="Genomic_DNA"/>
</dbReference>
<feature type="region of interest" description="Disordered" evidence="1">
    <location>
        <begin position="1102"/>
        <end position="1126"/>
    </location>
</feature>